<dbReference type="SUPFAM" id="SSF51658">
    <property type="entry name" value="Xylose isomerase-like"/>
    <property type="match status" value="1"/>
</dbReference>
<proteinExistence type="predicted"/>
<dbReference type="EMBL" id="JAZDDG010000007">
    <property type="protein sequence ID" value="MEE1977346.1"/>
    <property type="molecule type" value="Genomic_DNA"/>
</dbReference>
<dbReference type="RefSeq" id="WP_272652039.1">
    <property type="nucleotide sequence ID" value="NZ_JAZDDG010000007.1"/>
</dbReference>
<comment type="caution">
    <text evidence="1">The sequence shown here is derived from an EMBL/GenBank/DDBJ whole genome shotgun (WGS) entry which is preliminary data.</text>
</comment>
<evidence type="ECO:0000313" key="2">
    <source>
        <dbReference type="Proteomes" id="UP001356308"/>
    </source>
</evidence>
<dbReference type="InterPro" id="IPR036237">
    <property type="entry name" value="Xyl_isomerase-like_sf"/>
</dbReference>
<dbReference type="Proteomes" id="UP001356308">
    <property type="component" value="Unassembled WGS sequence"/>
</dbReference>
<sequence>MFLKNKFHLSYCTNIHPGQDWNSTFNSIKKHVPGIKKRVAPNQPFGLGLRLSNKASEELNRGDAMSDFKQWLELNDVYVFTMNGFPYGNFHNERVKENVHTPDWTTKERLDYTQRLFNQLALLIPEGLHGGISTSPISYKHWFKTEDEKSTALKKGAEHMVVVAKQLYEIEQTTGKYLHLDIEPEPDGFLENTDEVLSFYSEYLLPTAKEILFKEFDLDSFEFEKLIKRYITICYDICHFSLAYEEPIETFKRLDSAGILVGKIQVSAALKIIFDKGRNDEIWSLLEKFNEPTYLHQVTEKIGESVTTYNDLPIILEKKQDAKELRAHFHVPIFLEKFGALFSTQDQIIKTLAYLKNKPISEHLEIETYTWDVLPEGLKQDLSSSIIREMEWLKDRI</sequence>
<reference evidence="1 2" key="1">
    <citation type="submission" date="2024-01" db="EMBL/GenBank/DDBJ databases">
        <title>Maribacter spp. originated from different algae showed divergent polysaccharides utilization ability.</title>
        <authorList>
            <person name="Wang H."/>
            <person name="Wu Y."/>
        </authorList>
    </citation>
    <scope>NUCLEOTIDE SEQUENCE [LARGE SCALE GENOMIC DNA]</scope>
    <source>
        <strain evidence="1 2">PR1</strain>
    </source>
</reference>
<accession>A0ABU7IWL2</accession>
<organism evidence="1 2">
    <name type="scientific">Maribacter cobaltidurans</name>
    <dbReference type="NCBI Taxonomy" id="1178778"/>
    <lineage>
        <taxon>Bacteria</taxon>
        <taxon>Pseudomonadati</taxon>
        <taxon>Bacteroidota</taxon>
        <taxon>Flavobacteriia</taxon>
        <taxon>Flavobacteriales</taxon>
        <taxon>Flavobacteriaceae</taxon>
        <taxon>Maribacter</taxon>
    </lineage>
</organism>
<evidence type="ECO:0000313" key="1">
    <source>
        <dbReference type="EMBL" id="MEE1977346.1"/>
    </source>
</evidence>
<dbReference type="NCBIfam" id="NF035939">
    <property type="entry name" value="TIM_EboE"/>
    <property type="match status" value="1"/>
</dbReference>
<name>A0ABU7IWL2_9FLAO</name>
<protein>
    <submittedName>
        <fullName evidence="1">Metabolite traffic protein EboE</fullName>
    </submittedName>
</protein>
<keyword evidence="2" id="KW-1185">Reference proteome</keyword>
<gene>
    <name evidence="1" type="primary">eboE</name>
    <name evidence="1" type="ORF">V1I91_14775</name>
</gene>